<feature type="signal peptide" evidence="11">
    <location>
        <begin position="1"/>
        <end position="22"/>
    </location>
</feature>
<dbReference type="PANTHER" id="PTHR11214">
    <property type="entry name" value="BETA-1,3-N-ACETYLGLUCOSAMINYLTRANSFERASE"/>
    <property type="match status" value="1"/>
</dbReference>
<evidence type="ECO:0000256" key="5">
    <source>
        <dbReference type="ARBA" id="ARBA00022692"/>
    </source>
</evidence>
<evidence type="ECO:0000256" key="6">
    <source>
        <dbReference type="ARBA" id="ARBA00022968"/>
    </source>
</evidence>
<keyword evidence="6" id="KW-0735">Signal-anchor</keyword>
<evidence type="ECO:0000256" key="8">
    <source>
        <dbReference type="ARBA" id="ARBA00023034"/>
    </source>
</evidence>
<evidence type="ECO:0000256" key="11">
    <source>
        <dbReference type="SAM" id="SignalP"/>
    </source>
</evidence>
<keyword evidence="5" id="KW-0812">Transmembrane</keyword>
<sequence length="316" mass="35846">MNVLRLLPAFALISGLEGLAEASEFSPFLVIVMITSPPNTFRWRQMIRKSLAELSEGTDAAGRRAEIVHRFAIGKQDLGSLPLLRVRIASLLRQEQHMQGDLALLNMTDGSCNDGKTWHTFEWALRHFPDADLFFKQDDDTIVDWRLALPRMLNRRLIPVTPAARPLRRLYVGTYAANYSCPSVMSGIAPCAAGALYGLSGDIVKWIVDNVVTAIGEWEDMETCRWVRRFELEHKEHRLRQQLPWRLDPRGLLEALTGQIGGAWVHPVKEVDVYWKCILDRVNGCRIPMFPGGSYRALLHFLLPPRSERAATRGCF</sequence>
<evidence type="ECO:0000256" key="10">
    <source>
        <dbReference type="RuleBase" id="RU363063"/>
    </source>
</evidence>
<dbReference type="Proteomes" id="UP000626109">
    <property type="component" value="Unassembled WGS sequence"/>
</dbReference>
<keyword evidence="3 10" id="KW-0328">Glycosyltransferase</keyword>
<dbReference type="GO" id="GO:0000139">
    <property type="term" value="C:Golgi membrane"/>
    <property type="evidence" value="ECO:0007669"/>
    <property type="project" value="UniProtKB-SubCell"/>
</dbReference>
<comment type="caution">
    <text evidence="12">The sequence shown here is derived from an EMBL/GenBank/DDBJ whole genome shotgun (WGS) entry which is preliminary data.</text>
</comment>
<evidence type="ECO:0000256" key="2">
    <source>
        <dbReference type="ARBA" id="ARBA00008661"/>
    </source>
</evidence>
<dbReference type="GO" id="GO:0016758">
    <property type="term" value="F:hexosyltransferase activity"/>
    <property type="evidence" value="ECO:0007669"/>
    <property type="project" value="InterPro"/>
</dbReference>
<reference evidence="12" key="1">
    <citation type="submission" date="2021-02" db="EMBL/GenBank/DDBJ databases">
        <authorList>
            <person name="Dougan E. K."/>
            <person name="Rhodes N."/>
            <person name="Thang M."/>
            <person name="Chan C."/>
        </authorList>
    </citation>
    <scope>NUCLEOTIDE SEQUENCE</scope>
</reference>
<dbReference type="InterPro" id="IPR002659">
    <property type="entry name" value="Glyco_trans_31"/>
</dbReference>
<comment type="subcellular location">
    <subcellularLocation>
        <location evidence="1 10">Golgi apparatus membrane</location>
        <topology evidence="1 10">Single-pass type II membrane protein</topology>
    </subcellularLocation>
</comment>
<keyword evidence="4" id="KW-0808">Transferase</keyword>
<proteinExistence type="inferred from homology"/>
<gene>
    <name evidence="12" type="ORF">PGLA2088_LOCUS47435</name>
</gene>
<dbReference type="EC" id="2.4.1.-" evidence="10"/>
<evidence type="ECO:0000256" key="4">
    <source>
        <dbReference type="ARBA" id="ARBA00022679"/>
    </source>
</evidence>
<organism evidence="12 13">
    <name type="scientific">Polarella glacialis</name>
    <name type="common">Dinoflagellate</name>
    <dbReference type="NCBI Taxonomy" id="89957"/>
    <lineage>
        <taxon>Eukaryota</taxon>
        <taxon>Sar</taxon>
        <taxon>Alveolata</taxon>
        <taxon>Dinophyceae</taxon>
        <taxon>Suessiales</taxon>
        <taxon>Suessiaceae</taxon>
        <taxon>Polarella</taxon>
    </lineage>
</organism>
<keyword evidence="9" id="KW-0472">Membrane</keyword>
<keyword evidence="11" id="KW-0732">Signal</keyword>
<evidence type="ECO:0000313" key="13">
    <source>
        <dbReference type="Proteomes" id="UP000626109"/>
    </source>
</evidence>
<keyword evidence="7" id="KW-1133">Transmembrane helix</keyword>
<dbReference type="Pfam" id="PF01762">
    <property type="entry name" value="Galactosyl_T"/>
    <property type="match status" value="1"/>
</dbReference>
<name>A0A813LQ83_POLGL</name>
<accession>A0A813LQ83</accession>
<evidence type="ECO:0000256" key="1">
    <source>
        <dbReference type="ARBA" id="ARBA00004323"/>
    </source>
</evidence>
<feature type="chain" id="PRO_5032760134" description="Hexosyltransferase" evidence="11">
    <location>
        <begin position="23"/>
        <end position="316"/>
    </location>
</feature>
<evidence type="ECO:0000256" key="9">
    <source>
        <dbReference type="ARBA" id="ARBA00023136"/>
    </source>
</evidence>
<comment type="similarity">
    <text evidence="2 10">Belongs to the glycosyltransferase 31 family.</text>
</comment>
<evidence type="ECO:0000256" key="7">
    <source>
        <dbReference type="ARBA" id="ARBA00022989"/>
    </source>
</evidence>
<evidence type="ECO:0000256" key="3">
    <source>
        <dbReference type="ARBA" id="ARBA00022676"/>
    </source>
</evidence>
<evidence type="ECO:0000313" key="12">
    <source>
        <dbReference type="EMBL" id="CAE8734680.1"/>
    </source>
</evidence>
<protein>
    <recommendedName>
        <fullName evidence="10">Hexosyltransferase</fullName>
        <ecNumber evidence="10">2.4.1.-</ecNumber>
    </recommendedName>
</protein>
<keyword evidence="8 10" id="KW-0333">Golgi apparatus</keyword>
<dbReference type="AlphaFoldDB" id="A0A813LQ83"/>
<dbReference type="EMBL" id="CAJNNW010036468">
    <property type="protein sequence ID" value="CAE8734680.1"/>
    <property type="molecule type" value="Genomic_DNA"/>
</dbReference>